<reference evidence="2 3" key="1">
    <citation type="submission" date="2021-10" db="EMBL/GenBank/DDBJ databases">
        <title>Streptomyces gossypii sp. nov., isolated from soil collected from cotton field.</title>
        <authorList>
            <person name="Ge X."/>
            <person name="Chen X."/>
            <person name="Liu W."/>
        </authorList>
    </citation>
    <scope>NUCLEOTIDE SEQUENCE [LARGE SCALE GENOMIC DNA]</scope>
    <source>
        <strain evidence="2 3">N2-109</strain>
    </source>
</reference>
<dbReference type="RefSeq" id="WP_260218412.1">
    <property type="nucleotide sequence ID" value="NZ_JAJAGO010000006.1"/>
</dbReference>
<name>A0ABT2JT64_9ACTN</name>
<organism evidence="2 3">
    <name type="scientific">Streptomyces gossypii</name>
    <dbReference type="NCBI Taxonomy" id="2883101"/>
    <lineage>
        <taxon>Bacteria</taxon>
        <taxon>Bacillati</taxon>
        <taxon>Actinomycetota</taxon>
        <taxon>Actinomycetes</taxon>
        <taxon>Kitasatosporales</taxon>
        <taxon>Streptomycetaceae</taxon>
        <taxon>Streptomyces</taxon>
    </lineage>
</organism>
<proteinExistence type="predicted"/>
<feature type="region of interest" description="Disordered" evidence="1">
    <location>
        <begin position="63"/>
        <end position="87"/>
    </location>
</feature>
<gene>
    <name evidence="2" type="ORF">LHJ74_14415</name>
</gene>
<comment type="caution">
    <text evidence="2">The sequence shown here is derived from an EMBL/GenBank/DDBJ whole genome shotgun (WGS) entry which is preliminary data.</text>
</comment>
<keyword evidence="3" id="KW-1185">Reference proteome</keyword>
<evidence type="ECO:0000313" key="2">
    <source>
        <dbReference type="EMBL" id="MCT2591087.1"/>
    </source>
</evidence>
<dbReference type="EMBL" id="JAJAGO010000006">
    <property type="protein sequence ID" value="MCT2591087.1"/>
    <property type="molecule type" value="Genomic_DNA"/>
</dbReference>
<protein>
    <submittedName>
        <fullName evidence="2">Helix-turn-helix domain-containing protein</fullName>
    </submittedName>
</protein>
<dbReference type="SUPFAM" id="SSF46955">
    <property type="entry name" value="Putative DNA-binding domain"/>
    <property type="match status" value="1"/>
</dbReference>
<dbReference type="InterPro" id="IPR009061">
    <property type="entry name" value="DNA-bd_dom_put_sf"/>
</dbReference>
<evidence type="ECO:0000256" key="1">
    <source>
        <dbReference type="SAM" id="MobiDB-lite"/>
    </source>
</evidence>
<evidence type="ECO:0000313" key="3">
    <source>
        <dbReference type="Proteomes" id="UP001156389"/>
    </source>
</evidence>
<accession>A0ABT2JT64</accession>
<sequence length="87" mass="9817">MSRRLYDYDEAAEELRVTKSWLQRHIKRLPHVDGLGGHVLFTDDHLDRILAAHCYEPEQHALSAVPGGGSHPLAELKPLPARSRRTG</sequence>
<dbReference type="Proteomes" id="UP001156389">
    <property type="component" value="Unassembled WGS sequence"/>
</dbReference>